<evidence type="ECO:0000313" key="12">
    <source>
        <dbReference type="EMBL" id="RIA95279.1"/>
    </source>
</evidence>
<dbReference type="GO" id="GO:0046872">
    <property type="term" value="F:metal ion binding"/>
    <property type="evidence" value="ECO:0007669"/>
    <property type="project" value="UniProtKB-KW"/>
</dbReference>
<evidence type="ECO:0000256" key="1">
    <source>
        <dbReference type="ARBA" id="ARBA00009762"/>
    </source>
</evidence>
<comment type="similarity">
    <text evidence="1 10">Belongs to the eukaryotic-type primase small subunit family.</text>
</comment>
<accession>A0A397TD65</accession>
<evidence type="ECO:0000256" key="3">
    <source>
        <dbReference type="ARBA" id="ARBA00022515"/>
    </source>
</evidence>
<feature type="compositionally biased region" description="Basic and acidic residues" evidence="11">
    <location>
        <begin position="1"/>
        <end position="11"/>
    </location>
</feature>
<evidence type="ECO:0000256" key="11">
    <source>
        <dbReference type="SAM" id="MobiDB-lite"/>
    </source>
</evidence>
<evidence type="ECO:0000256" key="7">
    <source>
        <dbReference type="ARBA" id="ARBA00022723"/>
    </source>
</evidence>
<dbReference type="EMBL" id="QKYT01000064">
    <property type="protein sequence ID" value="RIA95279.1"/>
    <property type="molecule type" value="Genomic_DNA"/>
</dbReference>
<keyword evidence="9" id="KW-0804">Transcription</keyword>
<evidence type="ECO:0000256" key="6">
    <source>
        <dbReference type="ARBA" id="ARBA00022705"/>
    </source>
</evidence>
<keyword evidence="7" id="KW-0479">Metal-binding</keyword>
<keyword evidence="2 10" id="KW-0240">DNA-directed RNA polymerase</keyword>
<dbReference type="STRING" id="658196.A0A397TD65"/>
<keyword evidence="5" id="KW-0548">Nucleotidyltransferase</keyword>
<dbReference type="GO" id="GO:0006269">
    <property type="term" value="P:DNA replication, synthesis of primer"/>
    <property type="evidence" value="ECO:0007669"/>
    <property type="project" value="UniProtKB-KW"/>
</dbReference>
<sequence>MDIDEPEIHENSDEDMAVGPSSNKKDDKEHNFWKNNSNEIKANPERFGIEESSMELLRVFYNRFFPYKTYCYWLNYNNIEMNKSFQNREFNFVKPGNEEVYIRYLSFDTIEEFKNEVLRVCPKKIDIGAVFTAKPKEKKSLKLSALKPVEKELVFDIDMDDYDEFRTCCSGATICEKCWQLIAVAIKILSAALREDFGFKHLLWVYSGRRGVHCWVCDERARKLNDDERKSIASYLGVIKGGAQQTKKVHLYKNSIHPSINRAHKIIEKYFEQVILEDQEVLKDKQEWTKVLDCIPDDNVRHRLNDNWSDNPSKHSIEKWDNLLEELNSSAKTTKNQKKADSLQICKIEIMLQYLYPRLDEAVSTKMNHLLKSPFCVHPITGRVCVPIILEECENFNPMTVPTISSLYNEINDYDRRNVKNDRERNLHDYEKTSLRPYIKYFEKFIQNVLKETLAKNRALNQTSMEF</sequence>
<keyword evidence="8" id="KW-0862">Zinc</keyword>
<dbReference type="Gene3D" id="3.90.920.10">
    <property type="entry name" value="DNA primase, PRIM domain"/>
    <property type="match status" value="1"/>
</dbReference>
<evidence type="ECO:0000256" key="9">
    <source>
        <dbReference type="ARBA" id="ARBA00023163"/>
    </source>
</evidence>
<dbReference type="CDD" id="cd04860">
    <property type="entry name" value="AE_Prim_S"/>
    <property type="match status" value="1"/>
</dbReference>
<dbReference type="PANTHER" id="PTHR10536">
    <property type="entry name" value="DNA PRIMASE SMALL SUBUNIT"/>
    <property type="match status" value="1"/>
</dbReference>
<dbReference type="FunFam" id="3.90.920.10:FF:000003">
    <property type="entry name" value="DNA primase"/>
    <property type="match status" value="1"/>
</dbReference>
<organism evidence="12 13">
    <name type="scientific">Glomus cerebriforme</name>
    <dbReference type="NCBI Taxonomy" id="658196"/>
    <lineage>
        <taxon>Eukaryota</taxon>
        <taxon>Fungi</taxon>
        <taxon>Fungi incertae sedis</taxon>
        <taxon>Mucoromycota</taxon>
        <taxon>Glomeromycotina</taxon>
        <taxon>Glomeromycetes</taxon>
        <taxon>Glomerales</taxon>
        <taxon>Glomeraceae</taxon>
        <taxon>Glomus</taxon>
    </lineage>
</organism>
<name>A0A397TD65_9GLOM</name>
<dbReference type="InterPro" id="IPR014052">
    <property type="entry name" value="DNA_primase_ssu_euk/arc"/>
</dbReference>
<evidence type="ECO:0000313" key="13">
    <source>
        <dbReference type="Proteomes" id="UP000265703"/>
    </source>
</evidence>
<keyword evidence="4 10" id="KW-0808">Transferase</keyword>
<evidence type="ECO:0000256" key="8">
    <source>
        <dbReference type="ARBA" id="ARBA00022833"/>
    </source>
</evidence>
<comment type="caution">
    <text evidence="12">The sequence shown here is derived from an EMBL/GenBank/DDBJ whole genome shotgun (WGS) entry which is preliminary data.</text>
</comment>
<protein>
    <recommendedName>
        <fullName evidence="10">DNA primase</fullName>
        <ecNumber evidence="10">2.7.7.-</ecNumber>
    </recommendedName>
</protein>
<dbReference type="GO" id="GO:0005658">
    <property type="term" value="C:alpha DNA polymerase:primase complex"/>
    <property type="evidence" value="ECO:0007669"/>
    <property type="project" value="UniProtKB-ARBA"/>
</dbReference>
<gene>
    <name evidence="12" type="ORF">C1645_757859</name>
</gene>
<evidence type="ECO:0000256" key="5">
    <source>
        <dbReference type="ARBA" id="ARBA00022695"/>
    </source>
</evidence>
<dbReference type="SUPFAM" id="SSF56747">
    <property type="entry name" value="Prim-pol domain"/>
    <property type="match status" value="1"/>
</dbReference>
<dbReference type="NCBIfam" id="TIGR00335">
    <property type="entry name" value="primase_sml"/>
    <property type="match status" value="1"/>
</dbReference>
<reference evidence="12 13" key="1">
    <citation type="submission" date="2018-06" db="EMBL/GenBank/DDBJ databases">
        <title>Comparative genomics reveals the genomic features of Rhizophagus irregularis, R. cerebriforme, R. diaphanum and Gigaspora rosea, and their symbiotic lifestyle signature.</title>
        <authorList>
            <person name="Morin E."/>
            <person name="San Clemente H."/>
            <person name="Chen E.C.H."/>
            <person name="De La Providencia I."/>
            <person name="Hainaut M."/>
            <person name="Kuo A."/>
            <person name="Kohler A."/>
            <person name="Murat C."/>
            <person name="Tang N."/>
            <person name="Roy S."/>
            <person name="Loubradou J."/>
            <person name="Henrissat B."/>
            <person name="Grigoriev I.V."/>
            <person name="Corradi N."/>
            <person name="Roux C."/>
            <person name="Martin F.M."/>
        </authorList>
    </citation>
    <scope>NUCLEOTIDE SEQUENCE [LARGE SCALE GENOMIC DNA]</scope>
    <source>
        <strain evidence="12 13">DAOM 227022</strain>
    </source>
</reference>
<keyword evidence="3 10" id="KW-0639">Primosome</keyword>
<dbReference type="OrthoDB" id="19606at2759"/>
<dbReference type="Pfam" id="PF01896">
    <property type="entry name" value="DNA_primase_S"/>
    <property type="match status" value="1"/>
</dbReference>
<proteinExistence type="inferred from homology"/>
<feature type="region of interest" description="Disordered" evidence="11">
    <location>
        <begin position="1"/>
        <end position="35"/>
    </location>
</feature>
<evidence type="ECO:0000256" key="2">
    <source>
        <dbReference type="ARBA" id="ARBA00022478"/>
    </source>
</evidence>
<feature type="compositionally biased region" description="Basic and acidic residues" evidence="11">
    <location>
        <begin position="23"/>
        <end position="32"/>
    </location>
</feature>
<keyword evidence="13" id="KW-1185">Reference proteome</keyword>
<dbReference type="Proteomes" id="UP000265703">
    <property type="component" value="Unassembled WGS sequence"/>
</dbReference>
<keyword evidence="6 10" id="KW-0235">DNA replication</keyword>
<dbReference type="GO" id="GO:0003899">
    <property type="term" value="F:DNA-directed RNA polymerase activity"/>
    <property type="evidence" value="ECO:0007669"/>
    <property type="project" value="InterPro"/>
</dbReference>
<evidence type="ECO:0000256" key="10">
    <source>
        <dbReference type="RuleBase" id="RU003514"/>
    </source>
</evidence>
<dbReference type="AlphaFoldDB" id="A0A397TD65"/>
<dbReference type="EC" id="2.7.7.-" evidence="10"/>
<evidence type="ECO:0000256" key="4">
    <source>
        <dbReference type="ARBA" id="ARBA00022679"/>
    </source>
</evidence>
<dbReference type="InterPro" id="IPR002755">
    <property type="entry name" value="DNA_primase_S"/>
</dbReference>